<feature type="transmembrane region" description="Helical" evidence="10">
    <location>
        <begin position="567"/>
        <end position="588"/>
    </location>
</feature>
<dbReference type="eggNOG" id="KOG2262">
    <property type="taxonomic scope" value="Eukaryota"/>
</dbReference>
<feature type="transmembrane region" description="Helical" evidence="10">
    <location>
        <begin position="595"/>
        <end position="619"/>
    </location>
</feature>
<feature type="transmembrane region" description="Helical" evidence="10">
    <location>
        <begin position="262"/>
        <end position="283"/>
    </location>
</feature>
<evidence type="ECO:0000256" key="8">
    <source>
        <dbReference type="ARBA" id="ARBA00023136"/>
    </source>
</evidence>
<feature type="transmembrane region" description="Helical" evidence="10">
    <location>
        <begin position="541"/>
        <end position="561"/>
    </location>
</feature>
<dbReference type="FunCoup" id="A5DRN0">
    <property type="interactions" value="20"/>
</dbReference>
<dbReference type="EMBL" id="CH981524">
    <property type="protein sequence ID" value="EDK41838.1"/>
    <property type="molecule type" value="Genomic_DNA"/>
</dbReference>
<dbReference type="GeneID" id="5235852"/>
<evidence type="ECO:0000256" key="1">
    <source>
        <dbReference type="ARBA" id="ARBA00004141"/>
    </source>
</evidence>
<dbReference type="InterPro" id="IPR004648">
    <property type="entry name" value="Oligpept_transpt"/>
</dbReference>
<dbReference type="InParanoid" id="A5DRN0"/>
<dbReference type="HOGENOM" id="CLU_004965_1_0_1"/>
<dbReference type="Proteomes" id="UP000001996">
    <property type="component" value="Unassembled WGS sequence"/>
</dbReference>
<dbReference type="GO" id="GO:0016020">
    <property type="term" value="C:membrane"/>
    <property type="evidence" value="ECO:0007669"/>
    <property type="project" value="UniProtKB-SubCell"/>
</dbReference>
<evidence type="ECO:0000256" key="5">
    <source>
        <dbReference type="ARBA" id="ARBA00022856"/>
    </source>
</evidence>
<feature type="transmembrane region" description="Helical" evidence="10">
    <location>
        <begin position="229"/>
        <end position="250"/>
    </location>
</feature>
<proteinExistence type="inferred from homology"/>
<evidence type="ECO:0000256" key="2">
    <source>
        <dbReference type="ARBA" id="ARBA00008807"/>
    </source>
</evidence>
<gene>
    <name evidence="11" type="ORF">LELG_00016</name>
</gene>
<dbReference type="KEGG" id="lel:PVL30_000021"/>
<evidence type="ECO:0000256" key="6">
    <source>
        <dbReference type="ARBA" id="ARBA00022927"/>
    </source>
</evidence>
<feature type="transmembrane region" description="Helical" evidence="10">
    <location>
        <begin position="795"/>
        <end position="816"/>
    </location>
</feature>
<dbReference type="NCBIfam" id="TIGR00727">
    <property type="entry name" value="ISP4_OPT"/>
    <property type="match status" value="1"/>
</dbReference>
<dbReference type="OrthoDB" id="9986677at2759"/>
<organism evidence="11 12">
    <name type="scientific">Lodderomyces elongisporus (strain ATCC 11503 / CBS 2605 / JCM 1781 / NBRC 1676 / NRRL YB-4239)</name>
    <name type="common">Yeast</name>
    <name type="synonym">Saccharomyces elongisporus</name>
    <dbReference type="NCBI Taxonomy" id="379508"/>
    <lineage>
        <taxon>Eukaryota</taxon>
        <taxon>Fungi</taxon>
        <taxon>Dikarya</taxon>
        <taxon>Ascomycota</taxon>
        <taxon>Saccharomycotina</taxon>
        <taxon>Pichiomycetes</taxon>
        <taxon>Debaryomycetaceae</taxon>
        <taxon>Candida/Lodderomyces clade</taxon>
        <taxon>Lodderomyces</taxon>
    </lineage>
</organism>
<feature type="transmembrane region" description="Helical" evidence="10">
    <location>
        <begin position="182"/>
        <end position="204"/>
    </location>
</feature>
<evidence type="ECO:0000256" key="10">
    <source>
        <dbReference type="SAM" id="Phobius"/>
    </source>
</evidence>
<evidence type="ECO:0000256" key="3">
    <source>
        <dbReference type="ARBA" id="ARBA00022448"/>
    </source>
</evidence>
<feature type="transmembrane region" description="Helical" evidence="10">
    <location>
        <begin position="655"/>
        <end position="676"/>
    </location>
</feature>
<evidence type="ECO:0000256" key="4">
    <source>
        <dbReference type="ARBA" id="ARBA00022692"/>
    </source>
</evidence>
<keyword evidence="7 10" id="KW-1133">Transmembrane helix</keyword>
<protein>
    <recommendedName>
        <fullName evidence="13">Oligopeptide transporter 2</fullName>
    </recommendedName>
</protein>
<comment type="similarity">
    <text evidence="2">Belongs to the oligopeptide OPT transporter family.</text>
</comment>
<keyword evidence="5" id="KW-0571">Peptide transport</keyword>
<dbReference type="PANTHER" id="PTHR22601">
    <property type="entry name" value="ISP4 LIKE PROTEIN"/>
    <property type="match status" value="1"/>
</dbReference>
<feature type="transmembrane region" description="Helical" evidence="10">
    <location>
        <begin position="405"/>
        <end position="423"/>
    </location>
</feature>
<name>A5DRN0_LODEL</name>
<feature type="transmembrane region" description="Helical" evidence="10">
    <location>
        <begin position="718"/>
        <end position="736"/>
    </location>
</feature>
<keyword evidence="8 10" id="KW-0472">Membrane</keyword>
<keyword evidence="6" id="KW-0653">Protein transport</keyword>
<keyword evidence="12" id="KW-1185">Reference proteome</keyword>
<dbReference type="AlphaFoldDB" id="A5DRN0"/>
<sequence>MYWTLLPSCLHNVHSSLKKIEQMSTEEAVQILKDAIEEHDHDVNIPHQDFELWKELVAAEGSHGNHSLPEFRSGSGAGSGSRSGSVDFDEKGHPVKVSAFSKTSDEFSSDGEHAIYDWDLQVRLEAVLIAYWSPYPEVRSVTDPFDDPTVYCETIRVYILGIVWTAIGAVINQFFTERQPSISLAMSCVQVFLYPCGVLLEWILPKWKFKIWKLNVDLNPGPYNYKEQMLATIFCSVTGGSTSYVSYNILMQKSELFYGNKWADFGYQVLLILSTNFMGIGLSGIMRRFAVYPVAAVWPSILPTIKLSRALTTPSTKEKINGWSISGYKFFFIVFAASFLWFWVPDYLFVALSQFNWMTWIKPDNLNLAVVTGSFGGLGLNPITSFDWNIINYNAPLNYPFYNQTNMITGMFIGFFCILGVWYSNYKWTGYLPINSNGLFTNTGEPYSVRAVVNENSLFDNAKYQEVGPPFYTAANLVVYGAFFALYPFHFVYEFGMHSKQMIRAFKSMLSLFKNWRSSTYEGFNDPHSVMMRAYPEVSEIAYLVVLIISIVFAILCVKLYPAETPVWGIFFALGINFVFLIPLTTVYARTGFSFGLNVLVELIVGYAIPGNGLALAFIKALGYNIDGQAENFINDLKQGFYAKLPPRATFRVQILGIFIASFIQLAILNFQITGIKDYCYPDNKQKFTCASTRTFYSASVLWGVIGPKKVFDHLYPILRWCFLIGFLLAFPCIALKKYGPEKYLRTFEPSIIIGGMLGFAPYNLSYYLPGVYVSYAFMYYIKRKYEAWWQKYNYLLSTGLTAGVAFSSIIIFFALQYHEKDLLWWGNNVPYEGYDANMVGRLNATLQAPDGYFGPRIGHFP</sequence>
<keyword evidence="3" id="KW-0813">Transport</keyword>
<feature type="transmembrane region" description="Helical" evidence="10">
    <location>
        <begin position="471"/>
        <end position="493"/>
    </location>
</feature>
<evidence type="ECO:0000313" key="12">
    <source>
        <dbReference type="Proteomes" id="UP000001996"/>
    </source>
</evidence>
<dbReference type="Pfam" id="PF03169">
    <property type="entry name" value="OPT"/>
    <property type="match status" value="1"/>
</dbReference>
<accession>A5DRN0</accession>
<dbReference type="GO" id="GO:0035673">
    <property type="term" value="F:oligopeptide transmembrane transporter activity"/>
    <property type="evidence" value="ECO:0007669"/>
    <property type="project" value="InterPro"/>
</dbReference>
<feature type="region of interest" description="Disordered" evidence="9">
    <location>
        <begin position="64"/>
        <end position="90"/>
    </location>
</feature>
<reference evidence="11 12" key="1">
    <citation type="journal article" date="2009" name="Nature">
        <title>Evolution of pathogenicity and sexual reproduction in eight Candida genomes.</title>
        <authorList>
            <person name="Butler G."/>
            <person name="Rasmussen M.D."/>
            <person name="Lin M.F."/>
            <person name="Santos M.A."/>
            <person name="Sakthikumar S."/>
            <person name="Munro C.A."/>
            <person name="Rheinbay E."/>
            <person name="Grabherr M."/>
            <person name="Forche A."/>
            <person name="Reedy J.L."/>
            <person name="Agrafioti I."/>
            <person name="Arnaud M.B."/>
            <person name="Bates S."/>
            <person name="Brown A.J."/>
            <person name="Brunke S."/>
            <person name="Costanzo M.C."/>
            <person name="Fitzpatrick D.A."/>
            <person name="de Groot P.W."/>
            <person name="Harris D."/>
            <person name="Hoyer L.L."/>
            <person name="Hube B."/>
            <person name="Klis F.M."/>
            <person name="Kodira C."/>
            <person name="Lennard N."/>
            <person name="Logue M.E."/>
            <person name="Martin R."/>
            <person name="Neiman A.M."/>
            <person name="Nikolaou E."/>
            <person name="Quail M.A."/>
            <person name="Quinn J."/>
            <person name="Santos M.C."/>
            <person name="Schmitzberger F.F."/>
            <person name="Sherlock G."/>
            <person name="Shah P."/>
            <person name="Silverstein K.A."/>
            <person name="Skrzypek M.S."/>
            <person name="Soll D."/>
            <person name="Staggs R."/>
            <person name="Stansfield I."/>
            <person name="Stumpf M.P."/>
            <person name="Sudbery P.E."/>
            <person name="Srikantha T."/>
            <person name="Zeng Q."/>
            <person name="Berman J."/>
            <person name="Berriman M."/>
            <person name="Heitman J."/>
            <person name="Gow N.A."/>
            <person name="Lorenz M.C."/>
            <person name="Birren B.W."/>
            <person name="Kellis M."/>
            <person name="Cuomo C.A."/>
        </authorList>
    </citation>
    <scope>NUCLEOTIDE SEQUENCE [LARGE SCALE GENOMIC DNA]</scope>
    <source>
        <strain evidence="12">ATCC 11503 / BCRC 21390 / CBS 2605 / JCM 1781 / NBRC 1676 / NRRL YB-4239</strain>
    </source>
</reference>
<evidence type="ECO:0008006" key="13">
    <source>
        <dbReference type="Google" id="ProtNLM"/>
    </source>
</evidence>
<dbReference type="NCBIfam" id="TIGR00728">
    <property type="entry name" value="OPT_sfam"/>
    <property type="match status" value="1"/>
</dbReference>
<feature type="transmembrane region" description="Helical" evidence="10">
    <location>
        <begin position="155"/>
        <end position="175"/>
    </location>
</feature>
<dbReference type="InterPro" id="IPR004813">
    <property type="entry name" value="OPT"/>
</dbReference>
<evidence type="ECO:0000256" key="9">
    <source>
        <dbReference type="SAM" id="MobiDB-lite"/>
    </source>
</evidence>
<keyword evidence="4 10" id="KW-0812">Transmembrane</keyword>
<dbReference type="OMA" id="TSAYCFW"/>
<feature type="transmembrane region" description="Helical" evidence="10">
    <location>
        <begin position="328"/>
        <end position="345"/>
    </location>
</feature>
<dbReference type="GO" id="GO:0015031">
    <property type="term" value="P:protein transport"/>
    <property type="evidence" value="ECO:0007669"/>
    <property type="project" value="UniProtKB-KW"/>
</dbReference>
<evidence type="ECO:0000256" key="7">
    <source>
        <dbReference type="ARBA" id="ARBA00022989"/>
    </source>
</evidence>
<dbReference type="VEuPathDB" id="FungiDB:LELG_00016"/>
<comment type="subcellular location">
    <subcellularLocation>
        <location evidence="1">Membrane</location>
        <topology evidence="1">Multi-pass membrane protein</topology>
    </subcellularLocation>
</comment>
<evidence type="ECO:0000313" key="11">
    <source>
        <dbReference type="EMBL" id="EDK41838.1"/>
    </source>
</evidence>